<reference evidence="1" key="1">
    <citation type="submission" date="2014-09" db="EMBL/GenBank/DDBJ databases">
        <title>G. arboreum L. cv. AKA8401 A2 genome assembly version 1.0.</title>
        <authorList>
            <person name="Mudge J."/>
            <person name="Ramaraj T."/>
            <person name="Lindquist I.E."/>
            <person name="Bharti A.K."/>
            <person name="Sundararajan A."/>
            <person name="Cameron C.T."/>
            <person name="Woodward J.E."/>
            <person name="May G.D."/>
            <person name="Brubaker C."/>
            <person name="Broadhvest J."/>
            <person name="Wilkins T.A."/>
        </authorList>
    </citation>
    <scope>NUCLEOTIDE SEQUENCE</scope>
</reference>
<keyword evidence="3" id="KW-1185">Reference proteome</keyword>
<reference evidence="3" key="2">
    <citation type="submission" date="2014-09" db="EMBL/GenBank/DDBJ databases">
        <authorList>
            <person name="Mudge J."/>
            <person name="Ramaraj T."/>
            <person name="Lindquist I.E."/>
            <person name="Bharti A.K."/>
            <person name="Sundararajan A."/>
            <person name="Cameron C.T."/>
            <person name="Woodward J.E."/>
            <person name="May G.D."/>
            <person name="Brubaker C."/>
            <person name="Broadhvest J."/>
            <person name="Wilkins T.A."/>
        </authorList>
    </citation>
    <scope>NUCLEOTIDE SEQUENCE</scope>
    <source>
        <strain evidence="3">cv. AKA8401</strain>
    </source>
</reference>
<dbReference type="Proteomes" id="UP000032142">
    <property type="component" value="Unassembled WGS sequence"/>
</dbReference>
<proteinExistence type="predicted"/>
<accession>A0A0B0MZ45</accession>
<protein>
    <submittedName>
        <fullName evidence="1">Uncharacterized protein</fullName>
    </submittedName>
</protein>
<dbReference type="EMBL" id="KN397353">
    <property type="protein sequence ID" value="KHG12265.1"/>
    <property type="molecule type" value="Genomic_DNA"/>
</dbReference>
<evidence type="ECO:0000313" key="3">
    <source>
        <dbReference type="Proteomes" id="UP000032142"/>
    </source>
</evidence>
<dbReference type="EMBL" id="JRRC01472635">
    <property type="protein sequence ID" value="KHG07353.1"/>
    <property type="molecule type" value="Genomic_DNA"/>
</dbReference>
<organism evidence="1 3">
    <name type="scientific">Gossypium arboreum</name>
    <name type="common">Tree cotton</name>
    <name type="synonym">Gossypium nanking</name>
    <dbReference type="NCBI Taxonomy" id="29729"/>
    <lineage>
        <taxon>Eukaryota</taxon>
        <taxon>Viridiplantae</taxon>
        <taxon>Streptophyta</taxon>
        <taxon>Embryophyta</taxon>
        <taxon>Tracheophyta</taxon>
        <taxon>Spermatophyta</taxon>
        <taxon>Magnoliopsida</taxon>
        <taxon>eudicotyledons</taxon>
        <taxon>Gunneridae</taxon>
        <taxon>Pentapetalae</taxon>
        <taxon>rosids</taxon>
        <taxon>malvids</taxon>
        <taxon>Malvales</taxon>
        <taxon>Malvaceae</taxon>
        <taxon>Malvoideae</taxon>
        <taxon>Gossypium</taxon>
    </lineage>
</organism>
<gene>
    <name evidence="1" type="ORF">F383_13629</name>
    <name evidence="2" type="ORF">F383_17597</name>
</gene>
<name>A0A0B0MZ45_GOSAR</name>
<evidence type="ECO:0000313" key="2">
    <source>
        <dbReference type="EMBL" id="KHG12265.1"/>
    </source>
</evidence>
<sequence length="20" mass="2441">MMSLLAMPRKSMYDDELMDY</sequence>
<evidence type="ECO:0000313" key="1">
    <source>
        <dbReference type="EMBL" id="KHG07353.1"/>
    </source>
</evidence>
<dbReference type="AlphaFoldDB" id="A0A0B0MZ45"/>